<comment type="subunit">
    <text evidence="2">UreD, UreF and UreG form a complex that acts as a GTP-hydrolysis-dependent molecular chaperone, activating the urease apoprotein by helping to assemble the nickel containing metallocenter of UreC. The UreE protein probably delivers the nickel.</text>
</comment>
<evidence type="ECO:0000313" key="4">
    <source>
        <dbReference type="Proteomes" id="UP000281726"/>
    </source>
</evidence>
<dbReference type="HAMAP" id="MF_01384">
    <property type="entry name" value="UreD"/>
    <property type="match status" value="1"/>
</dbReference>
<dbReference type="Pfam" id="PF01774">
    <property type="entry name" value="UreD"/>
    <property type="match status" value="1"/>
</dbReference>
<comment type="subcellular location">
    <subcellularLocation>
        <location evidence="2">Cytoplasm</location>
    </subcellularLocation>
</comment>
<accession>A0A3A9YUY3</accession>
<evidence type="ECO:0000256" key="2">
    <source>
        <dbReference type="HAMAP-Rule" id="MF_01384"/>
    </source>
</evidence>
<sequence length="262" mass="26753">MRAAARLVARTDGRGRTVLAELRGEPPLLLRQVPGRDGGVTVYVVGGAAGPLAGDDLRLDVEVGRGAVVRVHTVAASVALPGRPGAVSRMRVRASVAEGASLHWLPEQLVAATGCAHLADSRVMVADGGTLLWRDELICGRYGEQPGDVVVRTTVDHAGRPLLRQSLAVGPDVPGWSGPAVLGGAPATGSLLLLDPARPAAPPEVDLGGPVAGTASRERPGAVARLPLAGDAATLWTATAPDADTLRQHLTPRLPGPVPAPT</sequence>
<protein>
    <recommendedName>
        <fullName evidence="2">Urease accessory protein UreD</fullName>
    </recommendedName>
</protein>
<keyword evidence="1 2" id="KW-0143">Chaperone</keyword>
<keyword evidence="2" id="KW-0996">Nickel insertion</keyword>
<evidence type="ECO:0000313" key="3">
    <source>
        <dbReference type="EMBL" id="RKN39579.1"/>
    </source>
</evidence>
<comment type="caution">
    <text evidence="3">The sequence shown here is derived from an EMBL/GenBank/DDBJ whole genome shotgun (WGS) entry which is preliminary data.</text>
</comment>
<organism evidence="3 4">
    <name type="scientific">Micromonospora endolithica</name>
    <dbReference type="NCBI Taxonomy" id="230091"/>
    <lineage>
        <taxon>Bacteria</taxon>
        <taxon>Bacillati</taxon>
        <taxon>Actinomycetota</taxon>
        <taxon>Actinomycetes</taxon>
        <taxon>Micromonosporales</taxon>
        <taxon>Micromonosporaceae</taxon>
        <taxon>Micromonospora</taxon>
    </lineage>
</organism>
<keyword evidence="2" id="KW-0963">Cytoplasm</keyword>
<evidence type="ECO:0000256" key="1">
    <source>
        <dbReference type="ARBA" id="ARBA00023186"/>
    </source>
</evidence>
<keyword evidence="4" id="KW-1185">Reference proteome</keyword>
<dbReference type="Proteomes" id="UP000281726">
    <property type="component" value="Unassembled WGS sequence"/>
</dbReference>
<comment type="similarity">
    <text evidence="2">Belongs to the UreD family.</text>
</comment>
<dbReference type="GO" id="GO:0016151">
    <property type="term" value="F:nickel cation binding"/>
    <property type="evidence" value="ECO:0007669"/>
    <property type="project" value="UniProtKB-UniRule"/>
</dbReference>
<dbReference type="RefSeq" id="WP_120731886.1">
    <property type="nucleotide sequence ID" value="NZ_RBAK01000016.1"/>
</dbReference>
<dbReference type="InterPro" id="IPR002669">
    <property type="entry name" value="UreD"/>
</dbReference>
<reference evidence="3 4" key="1">
    <citation type="journal article" date="2004" name="Syst. Appl. Microbiol.">
        <title>Cryptoendolithic actinomycetes from antarctic sandstone rock samples: Micromonospora endolithica sp. nov. and two isolates related to Micromonospora coerulea Jensen 1932.</title>
        <authorList>
            <person name="Hirsch P."/>
            <person name="Mevs U."/>
            <person name="Kroppenstedt R.M."/>
            <person name="Schumann P."/>
            <person name="Stackebrandt E."/>
        </authorList>
    </citation>
    <scope>NUCLEOTIDE SEQUENCE [LARGE SCALE GENOMIC DNA]</scope>
    <source>
        <strain evidence="3 4">JCM 12677</strain>
    </source>
</reference>
<comment type="function">
    <text evidence="2">Required for maturation of urease via the functional incorporation of the urease nickel metallocenter.</text>
</comment>
<proteinExistence type="inferred from homology"/>
<dbReference type="GO" id="GO:0005737">
    <property type="term" value="C:cytoplasm"/>
    <property type="evidence" value="ECO:0007669"/>
    <property type="project" value="UniProtKB-SubCell"/>
</dbReference>
<dbReference type="EMBL" id="RBAK01000016">
    <property type="protein sequence ID" value="RKN39579.1"/>
    <property type="molecule type" value="Genomic_DNA"/>
</dbReference>
<dbReference type="OrthoDB" id="8677206at2"/>
<gene>
    <name evidence="2" type="primary">ureD</name>
    <name evidence="3" type="ORF">D7223_28140</name>
</gene>
<dbReference type="AlphaFoldDB" id="A0A3A9YUY3"/>
<name>A0A3A9YUY3_9ACTN</name>